<evidence type="ECO:0000256" key="1">
    <source>
        <dbReference type="ARBA" id="ARBA00023015"/>
    </source>
</evidence>
<keyword evidence="6" id="KW-1185">Reference proteome</keyword>
<dbReference type="GO" id="GO:0043565">
    <property type="term" value="F:sequence-specific DNA binding"/>
    <property type="evidence" value="ECO:0007669"/>
    <property type="project" value="InterPro"/>
</dbReference>
<accession>A0A9X1P6Z2</accession>
<evidence type="ECO:0000256" key="2">
    <source>
        <dbReference type="ARBA" id="ARBA00023125"/>
    </source>
</evidence>
<feature type="domain" description="HTH araC/xylS-type" evidence="4">
    <location>
        <begin position="196"/>
        <end position="294"/>
    </location>
</feature>
<name>A0A9X1P6Z2_9HYPH</name>
<dbReference type="InterPro" id="IPR018060">
    <property type="entry name" value="HTH_AraC"/>
</dbReference>
<dbReference type="EMBL" id="JAJUWU010000024">
    <property type="protein sequence ID" value="MCE7030408.1"/>
    <property type="molecule type" value="Genomic_DNA"/>
</dbReference>
<dbReference type="PROSITE" id="PS01124">
    <property type="entry name" value="HTH_ARAC_FAMILY_2"/>
    <property type="match status" value="1"/>
</dbReference>
<evidence type="ECO:0000313" key="6">
    <source>
        <dbReference type="Proteomes" id="UP001139035"/>
    </source>
</evidence>
<dbReference type="Pfam" id="PF12833">
    <property type="entry name" value="HTH_18"/>
    <property type="match status" value="1"/>
</dbReference>
<organism evidence="5 6">
    <name type="scientific">Jiella avicenniae</name>
    <dbReference type="NCBI Taxonomy" id="2907202"/>
    <lineage>
        <taxon>Bacteria</taxon>
        <taxon>Pseudomonadati</taxon>
        <taxon>Pseudomonadota</taxon>
        <taxon>Alphaproteobacteria</taxon>
        <taxon>Hyphomicrobiales</taxon>
        <taxon>Aurantimonadaceae</taxon>
        <taxon>Jiella</taxon>
    </lineage>
</organism>
<proteinExistence type="predicted"/>
<gene>
    <name evidence="5" type="ORF">LZD57_20675</name>
</gene>
<sequence>MSFSHSMLTRTEGIRATEPVRWRGLDGMAGVFWVAEGQKRATGYYVSPDPRIVVFFNEVASHVRMCDRKGSPRSGYRPMRRAIYVPAGMPLWTEFEATHRFSHLDLHIHRDRMLKLLAPSLGSSAAEAALRRPAESEEVGAIDDLARLLVEELSAPSRPAIYSECLVGGIAAALLDLSGPECDATTLGRLGRAQMDALVARFDEAGDRRLPVAEMAATVGLSETWFSVLFKRTTGQTPLQWQLTRRIAAAKTLLLDGDLTVAGVASQLGFADQAHFTRVFRQVTGETPAAWRLAHRALARGG</sequence>
<dbReference type="Proteomes" id="UP001139035">
    <property type="component" value="Unassembled WGS sequence"/>
</dbReference>
<dbReference type="PANTHER" id="PTHR46796:SF6">
    <property type="entry name" value="ARAC SUBFAMILY"/>
    <property type="match status" value="1"/>
</dbReference>
<reference evidence="5" key="1">
    <citation type="submission" date="2022-01" db="EMBL/GenBank/DDBJ databases">
        <title>Jiella avicenniae sp. nov., a novel endophytic bacterium isolated from bark of Avicennia marina.</title>
        <authorList>
            <person name="Tuo L."/>
        </authorList>
    </citation>
    <scope>NUCLEOTIDE SEQUENCE</scope>
    <source>
        <strain evidence="5">CBK1P-4</strain>
    </source>
</reference>
<dbReference type="PROSITE" id="PS00041">
    <property type="entry name" value="HTH_ARAC_FAMILY_1"/>
    <property type="match status" value="1"/>
</dbReference>
<comment type="caution">
    <text evidence="5">The sequence shown here is derived from an EMBL/GenBank/DDBJ whole genome shotgun (WGS) entry which is preliminary data.</text>
</comment>
<evidence type="ECO:0000259" key="4">
    <source>
        <dbReference type="PROSITE" id="PS01124"/>
    </source>
</evidence>
<keyword evidence="2" id="KW-0238">DNA-binding</keyword>
<dbReference type="SMART" id="SM00342">
    <property type="entry name" value="HTH_ARAC"/>
    <property type="match status" value="1"/>
</dbReference>
<dbReference type="InterPro" id="IPR018062">
    <property type="entry name" value="HTH_AraC-typ_CS"/>
</dbReference>
<dbReference type="GO" id="GO:0003700">
    <property type="term" value="F:DNA-binding transcription factor activity"/>
    <property type="evidence" value="ECO:0007669"/>
    <property type="project" value="InterPro"/>
</dbReference>
<evidence type="ECO:0000313" key="5">
    <source>
        <dbReference type="EMBL" id="MCE7030408.1"/>
    </source>
</evidence>
<dbReference type="SUPFAM" id="SSF46689">
    <property type="entry name" value="Homeodomain-like"/>
    <property type="match status" value="2"/>
</dbReference>
<dbReference type="InterPro" id="IPR009057">
    <property type="entry name" value="Homeodomain-like_sf"/>
</dbReference>
<keyword evidence="1" id="KW-0805">Transcription regulation</keyword>
<dbReference type="RefSeq" id="WP_233721483.1">
    <property type="nucleotide sequence ID" value="NZ_JAJUWU010000024.1"/>
</dbReference>
<dbReference type="Gene3D" id="1.10.10.60">
    <property type="entry name" value="Homeodomain-like"/>
    <property type="match status" value="2"/>
</dbReference>
<dbReference type="InterPro" id="IPR020449">
    <property type="entry name" value="Tscrpt_reg_AraC-type_HTH"/>
</dbReference>
<dbReference type="InterPro" id="IPR050204">
    <property type="entry name" value="AraC_XylS_family_regulators"/>
</dbReference>
<dbReference type="AlphaFoldDB" id="A0A9X1P6Z2"/>
<dbReference type="PRINTS" id="PR00032">
    <property type="entry name" value="HTHARAC"/>
</dbReference>
<evidence type="ECO:0000256" key="3">
    <source>
        <dbReference type="ARBA" id="ARBA00023163"/>
    </source>
</evidence>
<keyword evidence="3" id="KW-0804">Transcription</keyword>
<dbReference type="PANTHER" id="PTHR46796">
    <property type="entry name" value="HTH-TYPE TRANSCRIPTIONAL ACTIVATOR RHAS-RELATED"/>
    <property type="match status" value="1"/>
</dbReference>
<protein>
    <submittedName>
        <fullName evidence="5">AraC family transcriptional regulator</fullName>
    </submittedName>
</protein>